<keyword evidence="9" id="KW-1185">Reference proteome</keyword>
<dbReference type="AlphaFoldDB" id="A0A9X3WRS8"/>
<dbReference type="PANTHER" id="PTHR40077">
    <property type="entry name" value="MEMBRANE PROTEIN-RELATED"/>
    <property type="match status" value="1"/>
</dbReference>
<evidence type="ECO:0000256" key="6">
    <source>
        <dbReference type="SAM" id="Phobius"/>
    </source>
</evidence>
<comment type="caution">
    <text evidence="8">The sequence shown here is derived from an EMBL/GenBank/DDBJ whole genome shotgun (WGS) entry which is preliminary data.</text>
</comment>
<reference evidence="8" key="1">
    <citation type="submission" date="2022-06" db="EMBL/GenBank/DDBJ databases">
        <title>Aquibacillus sp. a new bacterium isolated from soil saline samples.</title>
        <authorList>
            <person name="Galisteo C."/>
            <person name="De La Haba R."/>
            <person name="Sanchez-Porro C."/>
            <person name="Ventosa A."/>
        </authorList>
    </citation>
    <scope>NUCLEOTIDE SEQUENCE</scope>
    <source>
        <strain evidence="8">JCM 12387</strain>
    </source>
</reference>
<dbReference type="PANTHER" id="PTHR40077:SF1">
    <property type="entry name" value="MEMBRANE PROTEIN"/>
    <property type="match status" value="1"/>
</dbReference>
<protein>
    <submittedName>
        <fullName evidence="8">DUF3817 domain-containing protein</fullName>
    </submittedName>
</protein>
<keyword evidence="2" id="KW-1003">Cell membrane</keyword>
<dbReference type="Pfam" id="PF12823">
    <property type="entry name" value="DUF3817"/>
    <property type="match status" value="1"/>
</dbReference>
<evidence type="ECO:0000256" key="1">
    <source>
        <dbReference type="ARBA" id="ARBA00004651"/>
    </source>
</evidence>
<proteinExistence type="predicted"/>
<keyword evidence="3 6" id="KW-0812">Transmembrane</keyword>
<dbReference type="NCBIfam" id="TIGR03954">
    <property type="entry name" value="integ_memb_HG"/>
    <property type="match status" value="1"/>
</dbReference>
<evidence type="ECO:0000256" key="3">
    <source>
        <dbReference type="ARBA" id="ARBA00022692"/>
    </source>
</evidence>
<gene>
    <name evidence="8" type="ORF">NC661_17865</name>
</gene>
<evidence type="ECO:0000256" key="5">
    <source>
        <dbReference type="ARBA" id="ARBA00023136"/>
    </source>
</evidence>
<dbReference type="EMBL" id="JAMQJZ010000017">
    <property type="protein sequence ID" value="MDC3422219.1"/>
    <property type="molecule type" value="Genomic_DNA"/>
</dbReference>
<name>A0A9X3WRS8_9BACI</name>
<comment type="subcellular location">
    <subcellularLocation>
        <location evidence="1">Cell membrane</location>
        <topology evidence="1">Multi-pass membrane protein</topology>
    </subcellularLocation>
</comment>
<dbReference type="GO" id="GO:0005886">
    <property type="term" value="C:plasma membrane"/>
    <property type="evidence" value="ECO:0007669"/>
    <property type="project" value="UniProtKB-SubCell"/>
</dbReference>
<dbReference type="RefSeq" id="WP_259869377.1">
    <property type="nucleotide sequence ID" value="NZ_JAMQJZ010000017.1"/>
</dbReference>
<organism evidence="8 9">
    <name type="scientific">Aquibacillus koreensis</name>
    <dbReference type="NCBI Taxonomy" id="279446"/>
    <lineage>
        <taxon>Bacteria</taxon>
        <taxon>Bacillati</taxon>
        <taxon>Bacillota</taxon>
        <taxon>Bacilli</taxon>
        <taxon>Bacillales</taxon>
        <taxon>Bacillaceae</taxon>
        <taxon>Aquibacillus</taxon>
    </lineage>
</organism>
<feature type="domain" description="DUF3817" evidence="7">
    <location>
        <begin position="6"/>
        <end position="93"/>
    </location>
</feature>
<accession>A0A9X3WRS8</accession>
<dbReference type="InterPro" id="IPR023845">
    <property type="entry name" value="DUF3817_TM"/>
</dbReference>
<evidence type="ECO:0000259" key="7">
    <source>
        <dbReference type="Pfam" id="PF12823"/>
    </source>
</evidence>
<keyword evidence="5 6" id="KW-0472">Membrane</keyword>
<evidence type="ECO:0000256" key="2">
    <source>
        <dbReference type="ARBA" id="ARBA00022475"/>
    </source>
</evidence>
<evidence type="ECO:0000256" key="4">
    <source>
        <dbReference type="ARBA" id="ARBA00022989"/>
    </source>
</evidence>
<evidence type="ECO:0000313" key="8">
    <source>
        <dbReference type="EMBL" id="MDC3422219.1"/>
    </source>
</evidence>
<dbReference type="Proteomes" id="UP001145072">
    <property type="component" value="Unassembled WGS sequence"/>
</dbReference>
<feature type="transmembrane region" description="Helical" evidence="6">
    <location>
        <begin position="6"/>
        <end position="27"/>
    </location>
</feature>
<sequence>MVSSKLQIFRITGFLEGTSLLALLFIAMPFKYIAGLPEVVTVVGALHGGLFCLYLLVIAYTTIITRWNWRWVVSSFLVAFIPFGNYVLDRKLQQTTARTQEGTI</sequence>
<feature type="transmembrane region" description="Helical" evidence="6">
    <location>
        <begin position="39"/>
        <end position="63"/>
    </location>
</feature>
<evidence type="ECO:0000313" key="9">
    <source>
        <dbReference type="Proteomes" id="UP001145072"/>
    </source>
</evidence>
<keyword evidence="4 6" id="KW-1133">Transmembrane helix</keyword>
<feature type="transmembrane region" description="Helical" evidence="6">
    <location>
        <begin position="69"/>
        <end position="88"/>
    </location>
</feature>